<evidence type="ECO:0000313" key="6">
    <source>
        <dbReference type="EMBL" id="ARK31980.1"/>
    </source>
</evidence>
<dbReference type="RefSeq" id="WP_066156613.1">
    <property type="nucleotide sequence ID" value="NZ_CP020814.1"/>
</dbReference>
<dbReference type="InterPro" id="IPR000089">
    <property type="entry name" value="Biotin_lipoyl"/>
</dbReference>
<dbReference type="EMBL" id="CP020814">
    <property type="protein sequence ID" value="ARK31980.1"/>
    <property type="molecule type" value="Genomic_DNA"/>
</dbReference>
<dbReference type="HAMAP" id="MF_00272">
    <property type="entry name" value="GcvH"/>
    <property type="match status" value="1"/>
</dbReference>
<dbReference type="PANTHER" id="PTHR11715:SF3">
    <property type="entry name" value="GLYCINE CLEAVAGE SYSTEM H PROTEIN-RELATED"/>
    <property type="match status" value="1"/>
</dbReference>
<dbReference type="InterPro" id="IPR033753">
    <property type="entry name" value="GCV_H/Fam206"/>
</dbReference>
<protein>
    <recommendedName>
        <fullName evidence="3">Glycine cleavage system H protein</fullName>
    </recommendedName>
    <alternativeName>
        <fullName evidence="3">Octanoyl/lipoyl carrier protein</fullName>
    </alternativeName>
</protein>
<dbReference type="GO" id="GO:0005960">
    <property type="term" value="C:glycine cleavage complex"/>
    <property type="evidence" value="ECO:0007669"/>
    <property type="project" value="InterPro"/>
</dbReference>
<keyword evidence="7" id="KW-1185">Reference proteome</keyword>
<dbReference type="PANTHER" id="PTHR11715">
    <property type="entry name" value="GLYCINE CLEAVAGE SYSTEM H PROTEIN"/>
    <property type="match status" value="1"/>
</dbReference>
<feature type="domain" description="Lipoyl-binding" evidence="5">
    <location>
        <begin position="23"/>
        <end position="105"/>
    </location>
</feature>
<dbReference type="GO" id="GO:0009249">
    <property type="term" value="P:protein lipoylation"/>
    <property type="evidence" value="ECO:0007669"/>
    <property type="project" value="UniProtKB-UniRule"/>
</dbReference>
<comment type="similarity">
    <text evidence="1 3">Belongs to the GcvH family.</text>
</comment>
<dbReference type="AlphaFoldDB" id="A0A1X9MHJ3"/>
<accession>A0A1X9MHJ3</accession>
<comment type="cofactor">
    <cofactor evidence="3">
        <name>(R)-lipoate</name>
        <dbReference type="ChEBI" id="CHEBI:83088"/>
    </cofactor>
    <text evidence="3">Binds 1 lipoyl cofactor covalently.</text>
</comment>
<sequence length="128" mass="14318">MSNLPKELKYSEEHEWVKVEGEAVRIGITDFAQSELGDIVFVELPEVGDEIEADEPFGSVESVKTVSELYAPISGKVVAVNEDLDDSPEFVNESPYEKAWMIVVEPKDASEVDNLMSAEQYEEMISED</sequence>
<dbReference type="NCBIfam" id="TIGR00527">
    <property type="entry name" value="gcvH"/>
    <property type="match status" value="1"/>
</dbReference>
<comment type="function">
    <text evidence="3">Is also involved in protein lipoylation via its role as an octanoyl/lipoyl carrier protein intermediate.</text>
</comment>
<dbReference type="PROSITE" id="PS50968">
    <property type="entry name" value="BIOTINYL_LIPOYL"/>
    <property type="match status" value="1"/>
</dbReference>
<dbReference type="KEGG" id="bkw:BkAM31D_20215"/>
<dbReference type="CDD" id="cd06848">
    <property type="entry name" value="GCS_H"/>
    <property type="match status" value="1"/>
</dbReference>
<dbReference type="GO" id="GO:0005829">
    <property type="term" value="C:cytosol"/>
    <property type="evidence" value="ECO:0007669"/>
    <property type="project" value="TreeGrafter"/>
</dbReference>
<evidence type="ECO:0000259" key="5">
    <source>
        <dbReference type="PROSITE" id="PS50968"/>
    </source>
</evidence>
<dbReference type="InterPro" id="IPR011053">
    <property type="entry name" value="Single_hybrid_motif"/>
</dbReference>
<comment type="function">
    <text evidence="3">The glycine cleavage system catalyzes the degradation of glycine. The H protein shuttles the methylamine group of glycine from the P protein to the T protein.</text>
</comment>
<dbReference type="GO" id="GO:0019464">
    <property type="term" value="P:glycine decarboxylation via glycine cleavage system"/>
    <property type="evidence" value="ECO:0007669"/>
    <property type="project" value="UniProtKB-UniRule"/>
</dbReference>
<proteinExistence type="inferred from homology"/>
<evidence type="ECO:0000256" key="4">
    <source>
        <dbReference type="PIRSR" id="PIRSR617453-50"/>
    </source>
</evidence>
<feature type="modified residue" description="N6-lipoyllysine" evidence="3 4">
    <location>
        <position position="64"/>
    </location>
</feature>
<dbReference type="Proteomes" id="UP000193006">
    <property type="component" value="Chromosome"/>
</dbReference>
<keyword evidence="2 3" id="KW-0450">Lipoyl</keyword>
<name>A0A1X9MHJ3_9BACI</name>
<comment type="subunit">
    <text evidence="3">The glycine cleavage system is composed of four proteins: P, T, L and H.</text>
</comment>
<dbReference type="SUPFAM" id="SSF51230">
    <property type="entry name" value="Single hybrid motif"/>
    <property type="match status" value="1"/>
</dbReference>
<dbReference type="InterPro" id="IPR003016">
    <property type="entry name" value="2-oxoA_DH_lipoyl-BS"/>
</dbReference>
<dbReference type="PROSITE" id="PS00189">
    <property type="entry name" value="LIPOYL"/>
    <property type="match status" value="1"/>
</dbReference>
<reference evidence="6 7" key="1">
    <citation type="submission" date="2017-04" db="EMBL/GenBank/DDBJ databases">
        <title>Bacillus krulwichiae AM31D Genome sequencing and assembly.</title>
        <authorList>
            <person name="Krulwich T.A."/>
            <person name="Anastor L."/>
            <person name="Ehrlich R."/>
            <person name="Ehrlich G.D."/>
            <person name="Janto B."/>
        </authorList>
    </citation>
    <scope>NUCLEOTIDE SEQUENCE [LARGE SCALE GENOMIC DNA]</scope>
    <source>
        <strain evidence="6 7">AM31D</strain>
    </source>
</reference>
<evidence type="ECO:0000256" key="2">
    <source>
        <dbReference type="ARBA" id="ARBA00022823"/>
    </source>
</evidence>
<evidence type="ECO:0000256" key="3">
    <source>
        <dbReference type="HAMAP-Rule" id="MF_00272"/>
    </source>
</evidence>
<gene>
    <name evidence="3 6" type="primary">gcvH</name>
    <name evidence="6" type="ORF">BkAM31D_20215</name>
</gene>
<dbReference type="Pfam" id="PF01597">
    <property type="entry name" value="GCV_H"/>
    <property type="match status" value="1"/>
</dbReference>
<dbReference type="STRING" id="199441.BkAM31D_20215"/>
<evidence type="ECO:0000256" key="1">
    <source>
        <dbReference type="ARBA" id="ARBA00009249"/>
    </source>
</evidence>
<evidence type="ECO:0000313" key="7">
    <source>
        <dbReference type="Proteomes" id="UP000193006"/>
    </source>
</evidence>
<dbReference type="InterPro" id="IPR017453">
    <property type="entry name" value="GCV_H_sub"/>
</dbReference>
<dbReference type="NCBIfam" id="NF002270">
    <property type="entry name" value="PRK01202.1"/>
    <property type="match status" value="1"/>
</dbReference>
<organism evidence="6 7">
    <name type="scientific">Halalkalibacter krulwichiae</name>
    <dbReference type="NCBI Taxonomy" id="199441"/>
    <lineage>
        <taxon>Bacteria</taxon>
        <taxon>Bacillati</taxon>
        <taxon>Bacillota</taxon>
        <taxon>Bacilli</taxon>
        <taxon>Bacillales</taxon>
        <taxon>Bacillaceae</taxon>
        <taxon>Halalkalibacter</taxon>
    </lineage>
</organism>
<dbReference type="Gene3D" id="2.40.50.100">
    <property type="match status" value="1"/>
</dbReference>
<dbReference type="InterPro" id="IPR002930">
    <property type="entry name" value="GCV_H"/>
</dbReference>